<organism evidence="9 10">
    <name type="scientific">Corchorus olitorius</name>
    <dbReference type="NCBI Taxonomy" id="93759"/>
    <lineage>
        <taxon>Eukaryota</taxon>
        <taxon>Viridiplantae</taxon>
        <taxon>Streptophyta</taxon>
        <taxon>Embryophyta</taxon>
        <taxon>Tracheophyta</taxon>
        <taxon>Spermatophyta</taxon>
        <taxon>Magnoliopsida</taxon>
        <taxon>eudicotyledons</taxon>
        <taxon>Gunneridae</taxon>
        <taxon>Pentapetalae</taxon>
        <taxon>rosids</taxon>
        <taxon>malvids</taxon>
        <taxon>Malvales</taxon>
        <taxon>Malvaceae</taxon>
        <taxon>Grewioideae</taxon>
        <taxon>Apeibeae</taxon>
        <taxon>Corchorus</taxon>
    </lineage>
</organism>
<dbReference type="FunFam" id="1.20.1050.10:FF:000012">
    <property type="entry name" value="Tau class glutathione S-transferase"/>
    <property type="match status" value="1"/>
</dbReference>
<evidence type="ECO:0000256" key="4">
    <source>
        <dbReference type="ARBA" id="ARBA00022679"/>
    </source>
</evidence>
<dbReference type="EMBL" id="AWUE01016479">
    <property type="protein sequence ID" value="OMO91152.1"/>
    <property type="molecule type" value="Genomic_DNA"/>
</dbReference>
<feature type="domain" description="GST C-terminal" evidence="8">
    <location>
        <begin position="87"/>
        <end position="208"/>
    </location>
</feature>
<dbReference type="EC" id="2.5.1.18" evidence="2"/>
<dbReference type="Gene3D" id="3.40.30.10">
    <property type="entry name" value="Glutaredoxin"/>
    <property type="match status" value="1"/>
</dbReference>
<dbReference type="SFLD" id="SFLDG00358">
    <property type="entry name" value="Main_(cytGST)"/>
    <property type="match status" value="1"/>
</dbReference>
<evidence type="ECO:0000256" key="2">
    <source>
        <dbReference type="ARBA" id="ARBA00012452"/>
    </source>
</evidence>
<evidence type="ECO:0000256" key="5">
    <source>
        <dbReference type="ARBA" id="ARBA00025743"/>
    </source>
</evidence>
<evidence type="ECO:0000256" key="3">
    <source>
        <dbReference type="ARBA" id="ARBA00022575"/>
    </source>
</evidence>
<feature type="domain" description="GST N-terminal" evidence="7">
    <location>
        <begin position="3"/>
        <end position="82"/>
    </location>
</feature>
<dbReference type="GO" id="GO:0005829">
    <property type="term" value="C:cytosol"/>
    <property type="evidence" value="ECO:0007669"/>
    <property type="project" value="UniProtKB-SubCell"/>
</dbReference>
<gene>
    <name evidence="9" type="ORF">COLO4_18606</name>
</gene>
<dbReference type="PANTHER" id="PTHR11260:SF752">
    <property type="entry name" value="GLUTATHIONE TRANSFERASE"/>
    <property type="match status" value="1"/>
</dbReference>
<dbReference type="OrthoDB" id="4951845at2759"/>
<dbReference type="STRING" id="93759.A0A1R3J8I5"/>
<reference evidence="10" key="1">
    <citation type="submission" date="2013-09" db="EMBL/GenBank/DDBJ databases">
        <title>Corchorus olitorius genome sequencing.</title>
        <authorList>
            <person name="Alam M."/>
            <person name="Haque M.S."/>
            <person name="Islam M.S."/>
            <person name="Emdad E.M."/>
            <person name="Islam M.M."/>
            <person name="Ahmed B."/>
            <person name="Halim A."/>
            <person name="Hossen Q.M.M."/>
            <person name="Hossain M.Z."/>
            <person name="Ahmed R."/>
            <person name="Khan M.M."/>
            <person name="Islam R."/>
            <person name="Rashid M.M."/>
            <person name="Khan S.A."/>
            <person name="Rahman M.S."/>
            <person name="Alam M."/>
            <person name="Yahiya A.S."/>
            <person name="Khan M.S."/>
            <person name="Azam M.S."/>
            <person name="Haque T."/>
            <person name="Lashkar M.Z.H."/>
            <person name="Akhand A.I."/>
            <person name="Morshed G."/>
            <person name="Roy S."/>
            <person name="Uddin K.S."/>
            <person name="Rabeya T."/>
            <person name="Hossain A.S."/>
            <person name="Chowdhury A."/>
            <person name="Snigdha A.R."/>
            <person name="Mortoza M.S."/>
            <person name="Matin S.A."/>
            <person name="Hoque S.M.E."/>
            <person name="Islam M.K."/>
            <person name="Roy D.K."/>
            <person name="Haider R."/>
            <person name="Moosa M.M."/>
            <person name="Elias S.M."/>
            <person name="Hasan A.M."/>
            <person name="Jahan S."/>
            <person name="Shafiuddin M."/>
            <person name="Mahmood N."/>
            <person name="Shommy N.S."/>
        </authorList>
    </citation>
    <scope>NUCLEOTIDE SEQUENCE [LARGE SCALE GENOMIC DNA]</scope>
    <source>
        <strain evidence="10">cv. O-4</strain>
    </source>
</reference>
<sequence length="219" mass="25587">MAEEVKLFGMWASPFSRRVELALKLKGIPYEYIEEDLSNKSSLLLQYNPVHKKVPLLVHKGKPVAESLVILEYIDETWKNNPLLPEDPYDRAMARFWAKFIDEKLLPTSARIGQSTGKEQEQVIEEVHHHLKTLENLLKGKEFFAGHSIGYMDIAANIFFWFYVNEEISETKVLTAQKYPTIYEWIKKLKNIDAVKECLVEKEKFHRFIISLREASKSK</sequence>
<dbReference type="CDD" id="cd03185">
    <property type="entry name" value="GST_C_Tau"/>
    <property type="match status" value="1"/>
</dbReference>
<dbReference type="GO" id="GO:0004364">
    <property type="term" value="F:glutathione transferase activity"/>
    <property type="evidence" value="ECO:0007669"/>
    <property type="project" value="UniProtKB-EC"/>
</dbReference>
<comment type="subcellular location">
    <subcellularLocation>
        <location evidence="1">Cytoplasm</location>
        <location evidence="1">Cytosol</location>
    </subcellularLocation>
</comment>
<evidence type="ECO:0000313" key="9">
    <source>
        <dbReference type="EMBL" id="OMO91152.1"/>
    </source>
</evidence>
<name>A0A1R3J8I5_9ROSI</name>
<dbReference type="InterPro" id="IPR004045">
    <property type="entry name" value="Glutathione_S-Trfase_N"/>
</dbReference>
<dbReference type="InterPro" id="IPR045074">
    <property type="entry name" value="GST_C_Tau"/>
</dbReference>
<dbReference type="FunFam" id="3.40.30.10:FF:000197">
    <property type="entry name" value="Glutathione S-transferase U10"/>
    <property type="match status" value="1"/>
</dbReference>
<dbReference type="GO" id="GO:0009407">
    <property type="term" value="P:toxin catabolic process"/>
    <property type="evidence" value="ECO:0007669"/>
    <property type="project" value="UniProtKB-ARBA"/>
</dbReference>
<accession>A0A1R3J8I5</accession>
<comment type="similarity">
    <text evidence="5">Belongs to the GST superfamily. Tau family.</text>
</comment>
<dbReference type="Pfam" id="PF02798">
    <property type="entry name" value="GST_N"/>
    <property type="match status" value="1"/>
</dbReference>
<comment type="caution">
    <text evidence="9">The sequence shown here is derived from an EMBL/GenBank/DDBJ whole genome shotgun (WGS) entry which is preliminary data.</text>
</comment>
<dbReference type="SFLD" id="SFLDG01152">
    <property type="entry name" value="Main.3:_Omega-_and_Tau-like"/>
    <property type="match status" value="1"/>
</dbReference>
<comment type="catalytic activity">
    <reaction evidence="6">
        <text>RX + glutathione = an S-substituted glutathione + a halide anion + H(+)</text>
        <dbReference type="Rhea" id="RHEA:16437"/>
        <dbReference type="ChEBI" id="CHEBI:15378"/>
        <dbReference type="ChEBI" id="CHEBI:16042"/>
        <dbReference type="ChEBI" id="CHEBI:17792"/>
        <dbReference type="ChEBI" id="CHEBI:57925"/>
        <dbReference type="ChEBI" id="CHEBI:90779"/>
        <dbReference type="EC" id="2.5.1.18"/>
    </reaction>
</comment>
<keyword evidence="3" id="KW-0216">Detoxification</keyword>
<dbReference type="CDD" id="cd03058">
    <property type="entry name" value="GST_N_Tau"/>
    <property type="match status" value="1"/>
</dbReference>
<evidence type="ECO:0000256" key="6">
    <source>
        <dbReference type="ARBA" id="ARBA00047960"/>
    </source>
</evidence>
<protein>
    <recommendedName>
        <fullName evidence="2">glutathione transferase</fullName>
        <ecNumber evidence="2">2.5.1.18</ecNumber>
    </recommendedName>
</protein>
<dbReference type="InterPro" id="IPR040079">
    <property type="entry name" value="Glutathione_S-Trfase"/>
</dbReference>
<keyword evidence="10" id="KW-1185">Reference proteome</keyword>
<dbReference type="InterPro" id="IPR004046">
    <property type="entry name" value="GST_C"/>
</dbReference>
<dbReference type="AlphaFoldDB" id="A0A1R3J8I5"/>
<evidence type="ECO:0000259" key="8">
    <source>
        <dbReference type="PROSITE" id="PS50405"/>
    </source>
</evidence>
<evidence type="ECO:0000256" key="1">
    <source>
        <dbReference type="ARBA" id="ARBA00004514"/>
    </source>
</evidence>
<dbReference type="InterPro" id="IPR010987">
    <property type="entry name" value="Glutathione-S-Trfase_C-like"/>
</dbReference>
<dbReference type="InterPro" id="IPR045073">
    <property type="entry name" value="Omega/Tau-like"/>
</dbReference>
<dbReference type="SUPFAM" id="SSF52833">
    <property type="entry name" value="Thioredoxin-like"/>
    <property type="match status" value="1"/>
</dbReference>
<dbReference type="PANTHER" id="PTHR11260">
    <property type="entry name" value="GLUTATHIONE S-TRANSFERASE, GST, SUPERFAMILY, GST DOMAIN CONTAINING"/>
    <property type="match status" value="1"/>
</dbReference>
<dbReference type="SUPFAM" id="SSF47616">
    <property type="entry name" value="GST C-terminal domain-like"/>
    <property type="match status" value="1"/>
</dbReference>
<dbReference type="GO" id="GO:0006749">
    <property type="term" value="P:glutathione metabolic process"/>
    <property type="evidence" value="ECO:0007669"/>
    <property type="project" value="InterPro"/>
</dbReference>
<dbReference type="SFLD" id="SFLDS00019">
    <property type="entry name" value="Glutathione_Transferase_(cytos"/>
    <property type="match status" value="1"/>
</dbReference>
<dbReference type="PROSITE" id="PS50404">
    <property type="entry name" value="GST_NTER"/>
    <property type="match status" value="1"/>
</dbReference>
<keyword evidence="4" id="KW-0808">Transferase</keyword>
<dbReference type="InterPro" id="IPR036249">
    <property type="entry name" value="Thioredoxin-like_sf"/>
</dbReference>
<proteinExistence type="inferred from homology"/>
<dbReference type="Pfam" id="PF00043">
    <property type="entry name" value="GST_C"/>
    <property type="match status" value="1"/>
</dbReference>
<evidence type="ECO:0000259" key="7">
    <source>
        <dbReference type="PROSITE" id="PS50404"/>
    </source>
</evidence>
<evidence type="ECO:0000313" key="10">
    <source>
        <dbReference type="Proteomes" id="UP000187203"/>
    </source>
</evidence>
<dbReference type="Gene3D" id="1.20.1050.10">
    <property type="match status" value="1"/>
</dbReference>
<dbReference type="PROSITE" id="PS50405">
    <property type="entry name" value="GST_CTER"/>
    <property type="match status" value="1"/>
</dbReference>
<dbReference type="InterPro" id="IPR036282">
    <property type="entry name" value="Glutathione-S-Trfase_C_sf"/>
</dbReference>
<dbReference type="Proteomes" id="UP000187203">
    <property type="component" value="Unassembled WGS sequence"/>
</dbReference>